<feature type="transmembrane region" description="Helical" evidence="5">
    <location>
        <begin position="343"/>
        <end position="362"/>
    </location>
</feature>
<name>A0ABY5VFN9_9FIRM</name>
<feature type="transmembrane region" description="Helical" evidence="5">
    <location>
        <begin position="65"/>
        <end position="85"/>
    </location>
</feature>
<evidence type="ECO:0000256" key="2">
    <source>
        <dbReference type="ARBA" id="ARBA00022692"/>
    </source>
</evidence>
<evidence type="ECO:0000313" key="8">
    <source>
        <dbReference type="Proteomes" id="UP001060164"/>
    </source>
</evidence>
<feature type="transmembrane region" description="Helical" evidence="5">
    <location>
        <begin position="234"/>
        <end position="252"/>
    </location>
</feature>
<evidence type="ECO:0000256" key="4">
    <source>
        <dbReference type="ARBA" id="ARBA00023136"/>
    </source>
</evidence>
<dbReference type="Proteomes" id="UP001060164">
    <property type="component" value="Chromosome"/>
</dbReference>
<feature type="transmembrane region" description="Helical" evidence="5">
    <location>
        <begin position="122"/>
        <end position="146"/>
    </location>
</feature>
<keyword evidence="2 5" id="KW-0812">Transmembrane</keyword>
<feature type="transmembrane region" description="Helical" evidence="5">
    <location>
        <begin position="91"/>
        <end position="110"/>
    </location>
</feature>
<feature type="transmembrane region" description="Helical" evidence="5">
    <location>
        <begin position="37"/>
        <end position="56"/>
    </location>
</feature>
<evidence type="ECO:0000256" key="1">
    <source>
        <dbReference type="ARBA" id="ARBA00004141"/>
    </source>
</evidence>
<sequence>MNHAWLTIKRRKANETLFLASIYLMIIMTVFNGNTYLAGLSFVWFPSFLLLGASLFMKKHLQGKLNLLVVFLGISAALSTYLSKIELNQSTFINLEFCILSYVIISSVVLSHDMFNAILKFYVNFGFLLCVILIFNYIFSVGIQVFNASNIRVTIQYFGIAKDVNYLSAFILPTFAYHLYVGLFARRRNLLMKAAIIFVAMFIAGSRACFMAMMLTMSIIFIKMVFDSEHKMNKPLIITALIIGGIVLYVIVSKSAIFARTMDFDNYTSNSRVTIWTYAMNGFFAKPVIGSGVESGSYYSLLDTRWKTHNCFIDILVGQGLIGAFIVLWIFLEHRKVNRGNGVFMAGFMICFFVPLIFVNGYECATFWMPMIICRYIYKKCRETNDILTLLYKQDKRGRKMYYEDRYSNDSSC</sequence>
<reference evidence="7" key="1">
    <citation type="journal article" date="2022" name="Cell">
        <title>Design, construction, and in vivo augmentation of a complex gut microbiome.</title>
        <authorList>
            <person name="Cheng A.G."/>
            <person name="Ho P.Y."/>
            <person name="Aranda-Diaz A."/>
            <person name="Jain S."/>
            <person name="Yu F.B."/>
            <person name="Meng X."/>
            <person name="Wang M."/>
            <person name="Iakiviak M."/>
            <person name="Nagashima K."/>
            <person name="Zhao A."/>
            <person name="Murugkar P."/>
            <person name="Patil A."/>
            <person name="Atabakhsh K."/>
            <person name="Weakley A."/>
            <person name="Yan J."/>
            <person name="Brumbaugh A.R."/>
            <person name="Higginbottom S."/>
            <person name="Dimas A."/>
            <person name="Shiver A.L."/>
            <person name="Deutschbauer A."/>
            <person name="Neff N."/>
            <person name="Sonnenburg J.L."/>
            <person name="Huang K.C."/>
            <person name="Fischbach M.A."/>
        </authorList>
    </citation>
    <scope>NUCLEOTIDE SEQUENCE</scope>
    <source>
        <strain evidence="7">DSM 19829</strain>
    </source>
</reference>
<keyword evidence="4 5" id="KW-0472">Membrane</keyword>
<dbReference type="PANTHER" id="PTHR37422:SF17">
    <property type="entry name" value="O-ANTIGEN LIGASE"/>
    <property type="match status" value="1"/>
</dbReference>
<keyword evidence="7" id="KW-0436">Ligase</keyword>
<evidence type="ECO:0000313" key="7">
    <source>
        <dbReference type="EMBL" id="UWP59053.1"/>
    </source>
</evidence>
<dbReference type="PANTHER" id="PTHR37422">
    <property type="entry name" value="TEICHURONIC ACID BIOSYNTHESIS PROTEIN TUAE"/>
    <property type="match status" value="1"/>
</dbReference>
<feature type="transmembrane region" description="Helical" evidence="5">
    <location>
        <begin position="166"/>
        <end position="185"/>
    </location>
</feature>
<dbReference type="RefSeq" id="WP_028530167.1">
    <property type="nucleotide sequence ID" value="NZ_CABLBR010000046.1"/>
</dbReference>
<organism evidence="7 8">
    <name type="scientific">Ruminococcus gauvreauii</name>
    <dbReference type="NCBI Taxonomy" id="438033"/>
    <lineage>
        <taxon>Bacteria</taxon>
        <taxon>Bacillati</taxon>
        <taxon>Bacillota</taxon>
        <taxon>Clostridia</taxon>
        <taxon>Eubacteriales</taxon>
        <taxon>Oscillospiraceae</taxon>
        <taxon>Ruminococcus</taxon>
    </lineage>
</organism>
<evidence type="ECO:0000259" key="6">
    <source>
        <dbReference type="Pfam" id="PF04932"/>
    </source>
</evidence>
<dbReference type="Pfam" id="PF04932">
    <property type="entry name" value="Wzy_C"/>
    <property type="match status" value="1"/>
</dbReference>
<feature type="transmembrane region" description="Helical" evidence="5">
    <location>
        <begin position="311"/>
        <end position="331"/>
    </location>
</feature>
<dbReference type="GO" id="GO:0016874">
    <property type="term" value="F:ligase activity"/>
    <property type="evidence" value="ECO:0007669"/>
    <property type="project" value="UniProtKB-KW"/>
</dbReference>
<evidence type="ECO:0000256" key="5">
    <source>
        <dbReference type="SAM" id="Phobius"/>
    </source>
</evidence>
<dbReference type="InterPro" id="IPR007016">
    <property type="entry name" value="O-antigen_ligase-rel_domated"/>
</dbReference>
<protein>
    <submittedName>
        <fullName evidence="7">O-antigen ligase family protein</fullName>
    </submittedName>
</protein>
<accession>A0ABY5VFN9</accession>
<feature type="transmembrane region" description="Helical" evidence="5">
    <location>
        <begin position="12"/>
        <end position="31"/>
    </location>
</feature>
<keyword evidence="8" id="KW-1185">Reference proteome</keyword>
<feature type="transmembrane region" description="Helical" evidence="5">
    <location>
        <begin position="197"/>
        <end position="222"/>
    </location>
</feature>
<gene>
    <name evidence="7" type="ORF">NQ502_17055</name>
</gene>
<keyword evidence="3 5" id="KW-1133">Transmembrane helix</keyword>
<proteinExistence type="predicted"/>
<dbReference type="EMBL" id="CP102290">
    <property type="protein sequence ID" value="UWP59053.1"/>
    <property type="molecule type" value="Genomic_DNA"/>
</dbReference>
<comment type="subcellular location">
    <subcellularLocation>
        <location evidence="1">Membrane</location>
        <topology evidence="1">Multi-pass membrane protein</topology>
    </subcellularLocation>
</comment>
<evidence type="ECO:0000256" key="3">
    <source>
        <dbReference type="ARBA" id="ARBA00022989"/>
    </source>
</evidence>
<dbReference type="InterPro" id="IPR051533">
    <property type="entry name" value="WaaL-like"/>
</dbReference>
<feature type="domain" description="O-antigen ligase-related" evidence="6">
    <location>
        <begin position="195"/>
        <end position="327"/>
    </location>
</feature>